<name>A0ABQ9HP06_9NEOP</name>
<comment type="caution">
    <text evidence="1">The sequence shown here is derived from an EMBL/GenBank/DDBJ whole genome shotgun (WGS) entry which is preliminary data.</text>
</comment>
<dbReference type="EMBL" id="JARBHB010000004">
    <property type="protein sequence ID" value="KAJ8885879.1"/>
    <property type="molecule type" value="Genomic_DNA"/>
</dbReference>
<reference evidence="1 2" key="1">
    <citation type="submission" date="2023-02" db="EMBL/GenBank/DDBJ databases">
        <title>LHISI_Scaffold_Assembly.</title>
        <authorList>
            <person name="Stuart O.P."/>
            <person name="Cleave R."/>
            <person name="Magrath M.J.L."/>
            <person name="Mikheyev A.S."/>
        </authorList>
    </citation>
    <scope>NUCLEOTIDE SEQUENCE [LARGE SCALE GENOMIC DNA]</scope>
    <source>
        <strain evidence="1">Daus_M_001</strain>
        <tissue evidence="1">Leg muscle</tissue>
    </source>
</reference>
<accession>A0ABQ9HP06</accession>
<evidence type="ECO:0000313" key="2">
    <source>
        <dbReference type="Proteomes" id="UP001159363"/>
    </source>
</evidence>
<gene>
    <name evidence="1" type="ORF">PR048_012085</name>
</gene>
<protein>
    <submittedName>
        <fullName evidence="1">Uncharacterized protein</fullName>
    </submittedName>
</protein>
<evidence type="ECO:0000313" key="1">
    <source>
        <dbReference type="EMBL" id="KAJ8885879.1"/>
    </source>
</evidence>
<organism evidence="1 2">
    <name type="scientific">Dryococelus australis</name>
    <dbReference type="NCBI Taxonomy" id="614101"/>
    <lineage>
        <taxon>Eukaryota</taxon>
        <taxon>Metazoa</taxon>
        <taxon>Ecdysozoa</taxon>
        <taxon>Arthropoda</taxon>
        <taxon>Hexapoda</taxon>
        <taxon>Insecta</taxon>
        <taxon>Pterygota</taxon>
        <taxon>Neoptera</taxon>
        <taxon>Polyneoptera</taxon>
        <taxon>Phasmatodea</taxon>
        <taxon>Verophasmatodea</taxon>
        <taxon>Anareolatae</taxon>
        <taxon>Phasmatidae</taxon>
        <taxon>Eurycanthinae</taxon>
        <taxon>Dryococelus</taxon>
    </lineage>
</organism>
<dbReference type="Proteomes" id="UP001159363">
    <property type="component" value="Chromosome X"/>
</dbReference>
<sequence length="372" mass="39987">MPKIVYISTSRGAVSWMRHQSGVREALGSNPGQGMGPLSGRDGKCDSVWVFVGEVHDCEARLNARAGVCDVAGLTAQLARGNKMAAGDVGFCVCGDVAPWDDREFEPRSLKGQATSGHCDTSGIAAQKFTSLSGTQTDVGVRTTLISHDERGKRVNQPTSRGAVGWCRSGVRKVLGSNPRQRMDYKSVYKTANSRRNTVVNVQSLNTSITVRHAGSLPAASGDHHLDDANSRASYGEASCNSWEWAASSGTAHAVGAVSARHLVSHVWMAVAKENSRRHCLGGGGIVVRLLAPNLGELGSIPGGVAPYLRMWESCQTMTLVGEFSRGYSASSAFSFRRCSIPTSPYQHRLSSPSCREPPKYFRSTQMAWRIL</sequence>
<proteinExistence type="predicted"/>
<keyword evidence="2" id="KW-1185">Reference proteome</keyword>